<evidence type="ECO:0000313" key="4">
    <source>
        <dbReference type="Proteomes" id="UP001589750"/>
    </source>
</evidence>
<dbReference type="RefSeq" id="WP_246084116.1">
    <property type="nucleotide sequence ID" value="NZ_JBHMDG010000005.1"/>
</dbReference>
<dbReference type="PANTHER" id="PTHR43245">
    <property type="entry name" value="BIFUNCTIONAL POLYMYXIN RESISTANCE PROTEIN ARNA"/>
    <property type="match status" value="1"/>
</dbReference>
<evidence type="ECO:0000313" key="3">
    <source>
        <dbReference type="EMBL" id="MFB9312328.1"/>
    </source>
</evidence>
<dbReference type="Pfam" id="PF01370">
    <property type="entry name" value="Epimerase"/>
    <property type="match status" value="1"/>
</dbReference>
<evidence type="ECO:0000259" key="2">
    <source>
        <dbReference type="Pfam" id="PF01370"/>
    </source>
</evidence>
<comment type="caution">
    <text evidence="3">The sequence shown here is derived from an EMBL/GenBank/DDBJ whole genome shotgun (WGS) entry which is preliminary data.</text>
</comment>
<evidence type="ECO:0000256" key="1">
    <source>
        <dbReference type="SAM" id="MobiDB-lite"/>
    </source>
</evidence>
<dbReference type="InterPro" id="IPR036291">
    <property type="entry name" value="NAD(P)-bd_dom_sf"/>
</dbReference>
<reference evidence="3 4" key="1">
    <citation type="submission" date="2024-09" db="EMBL/GenBank/DDBJ databases">
        <authorList>
            <person name="Sun Q."/>
            <person name="Mori K."/>
        </authorList>
    </citation>
    <scope>NUCLEOTIDE SEQUENCE [LARGE SCALE GENOMIC DNA]</scope>
    <source>
        <strain evidence="3 4">JCM 9626</strain>
    </source>
</reference>
<keyword evidence="4" id="KW-1185">Reference proteome</keyword>
<gene>
    <name evidence="3" type="ORF">ACFFRI_04670</name>
</gene>
<feature type="domain" description="NAD-dependent epimerase/dehydratase" evidence="2">
    <location>
        <begin position="9"/>
        <end position="237"/>
    </location>
</feature>
<dbReference type="Proteomes" id="UP001589750">
    <property type="component" value="Unassembled WGS sequence"/>
</dbReference>
<proteinExistence type="predicted"/>
<dbReference type="PANTHER" id="PTHR43245:SF53">
    <property type="entry name" value="EPIMERASE-RELATED"/>
    <property type="match status" value="1"/>
</dbReference>
<sequence>MERSNPAAIAVTGVNGFVGGHVAKDLRRHGYRVIGIGRDDAAVQPEDLDEYWQADLTQTWPDVGDVDGVIHLAGLAAVGASFEQPDEYLRANGAMMLRLGEAALGGARLGRVVLASTGAVYDARSPMPLTESSAVGMTSPYVVSKLLMENIGTYFSGRGVDVVVARPFNHSGPGQTPGFLIPDLARGIQKAVADGDLRLMVGDLGTSRDYTDVRDVASAYRLLVSAPSLDRSVYNICSGSPVSGREVLEMVLDAMGAESMTVSTDESRIRPNDPRSISGDSSRIRTETGWCPSIALKDTVRDFVAALEDR</sequence>
<accession>A0ABV5K8D1</accession>
<dbReference type="EMBL" id="JBHMDG010000005">
    <property type="protein sequence ID" value="MFB9312328.1"/>
    <property type="molecule type" value="Genomic_DNA"/>
</dbReference>
<dbReference type="SUPFAM" id="SSF51735">
    <property type="entry name" value="NAD(P)-binding Rossmann-fold domains"/>
    <property type="match status" value="1"/>
</dbReference>
<dbReference type="InterPro" id="IPR050177">
    <property type="entry name" value="Lipid_A_modif_metabolic_enz"/>
</dbReference>
<dbReference type="Gene3D" id="3.90.25.10">
    <property type="entry name" value="UDP-galactose 4-epimerase, domain 1"/>
    <property type="match status" value="1"/>
</dbReference>
<organism evidence="3 4">
    <name type="scientific">Nocardioides plantarum</name>
    <dbReference type="NCBI Taxonomy" id="29299"/>
    <lineage>
        <taxon>Bacteria</taxon>
        <taxon>Bacillati</taxon>
        <taxon>Actinomycetota</taxon>
        <taxon>Actinomycetes</taxon>
        <taxon>Propionibacteriales</taxon>
        <taxon>Nocardioidaceae</taxon>
        <taxon>Nocardioides</taxon>
    </lineage>
</organism>
<name>A0ABV5K8D1_9ACTN</name>
<protein>
    <submittedName>
        <fullName evidence="3">NAD-dependent epimerase/dehydratase family protein</fullName>
    </submittedName>
</protein>
<dbReference type="Gene3D" id="3.40.50.720">
    <property type="entry name" value="NAD(P)-binding Rossmann-like Domain"/>
    <property type="match status" value="1"/>
</dbReference>
<feature type="region of interest" description="Disordered" evidence="1">
    <location>
        <begin position="263"/>
        <end position="284"/>
    </location>
</feature>
<dbReference type="InterPro" id="IPR001509">
    <property type="entry name" value="Epimerase_deHydtase"/>
</dbReference>